<evidence type="ECO:0000313" key="10">
    <source>
        <dbReference type="Proteomes" id="UP000317650"/>
    </source>
</evidence>
<keyword evidence="3" id="KW-0418">Kinase</keyword>
<dbReference type="InterPro" id="IPR052751">
    <property type="entry name" value="Plant_MAPKKK"/>
</dbReference>
<dbReference type="GO" id="GO:0005524">
    <property type="term" value="F:ATP binding"/>
    <property type="evidence" value="ECO:0007669"/>
    <property type="project" value="UniProtKB-UniRule"/>
</dbReference>
<evidence type="ECO:0000256" key="3">
    <source>
        <dbReference type="ARBA" id="ARBA00022777"/>
    </source>
</evidence>
<dbReference type="SMART" id="SM00220">
    <property type="entry name" value="S_TKc"/>
    <property type="match status" value="1"/>
</dbReference>
<accession>A0A4S8IE08</accession>
<keyword evidence="10" id="KW-1185">Reference proteome</keyword>
<evidence type="ECO:0000256" key="1">
    <source>
        <dbReference type="ARBA" id="ARBA00022679"/>
    </source>
</evidence>
<dbReference type="InterPro" id="IPR011993">
    <property type="entry name" value="PH-like_dom_sf"/>
</dbReference>
<dbReference type="PROSITE" id="PS00107">
    <property type="entry name" value="PROTEIN_KINASE_ATP"/>
    <property type="match status" value="1"/>
</dbReference>
<dbReference type="InterPro" id="IPR011009">
    <property type="entry name" value="Kinase-like_dom_sf"/>
</dbReference>
<evidence type="ECO:0000259" key="7">
    <source>
        <dbReference type="PROSITE" id="PS50011"/>
    </source>
</evidence>
<comment type="caution">
    <text evidence="9">The sequence shown here is derived from an EMBL/GenBank/DDBJ whole genome shotgun (WGS) entry which is preliminary data.</text>
</comment>
<proteinExistence type="predicted"/>
<dbReference type="PROSITE" id="PS00108">
    <property type="entry name" value="PROTEIN_KINASE_ST"/>
    <property type="match status" value="1"/>
</dbReference>
<dbReference type="GO" id="GO:0007165">
    <property type="term" value="P:signal transduction"/>
    <property type="evidence" value="ECO:0007669"/>
    <property type="project" value="TreeGrafter"/>
</dbReference>
<dbReference type="InterPro" id="IPR000156">
    <property type="entry name" value="Ran_bind_dom"/>
</dbReference>
<dbReference type="GO" id="GO:0004672">
    <property type="term" value="F:protein kinase activity"/>
    <property type="evidence" value="ECO:0007669"/>
    <property type="project" value="InterPro"/>
</dbReference>
<organism evidence="9 10">
    <name type="scientific">Musa balbisiana</name>
    <name type="common">Banana</name>
    <dbReference type="NCBI Taxonomy" id="52838"/>
    <lineage>
        <taxon>Eukaryota</taxon>
        <taxon>Viridiplantae</taxon>
        <taxon>Streptophyta</taxon>
        <taxon>Embryophyta</taxon>
        <taxon>Tracheophyta</taxon>
        <taxon>Spermatophyta</taxon>
        <taxon>Magnoliopsida</taxon>
        <taxon>Liliopsida</taxon>
        <taxon>Zingiberales</taxon>
        <taxon>Musaceae</taxon>
        <taxon>Musa</taxon>
    </lineage>
</organism>
<dbReference type="PANTHER" id="PTHR48011:SF7">
    <property type="entry name" value="F10K1.14 PROTEIN"/>
    <property type="match status" value="1"/>
</dbReference>
<dbReference type="Proteomes" id="UP000317650">
    <property type="component" value="Chromosome 9"/>
</dbReference>
<sequence length="682" mass="75123">MGSHVRSWVRGSAIGTGAFGVVHLALDESTGHAFAVKSASLSSSPVASVQSLEREIQILRSLRSPYVVAYLGDDTSQEPRAGACRNLHLEYMPGGTVAESAAAAKAKGLPLDEIQVRAYARCVVRALRYLHDVAGVVHCDVKGRNVLLGRDRRVAKVADFGAAVRIADASRGGDGRGWVRGTPLWMGPEVARGERPTPASDVWSLGCTVIEMVTGAPPWPDMRTNDAAGAMLRIGFGGETPEFPARLSDVGQDFLARCFRRDASERWTAEQLLRHPFLAKESVITDPSPRGVLEWANTEFHDDDGDDDDSIKERCTVSSSYDHQAEEMMDCARGRVRELASDRGAFDWRSDGWELIWCSESEEEEIVVEGMCEGRSSSGCGESGDGNGSAGEPSEGGLCNGMRRSASCSSCSCRLYWRRCYCCNGRLGCQHVLGMGKSLEEVAAADAGEEEDTGAHVSPIVRLEEVAVTTGEEDEDSLLDLYLPNPSLLFSRFLLKRGFWGRDLDRFFCCRCRKAKLYRFDKEGNQWKERGSGNVKLLKHKETGKVRLVMRQAKTLKICANHLVVSSIRMQEHAGNDKSCVWHAMDFSDGELKEEMFAIRFGSVENCKKFREMVEEIAESVDKIEEKESKDVSSAASLIEKLTVSENKTEGNTTKEAAHAEDEKKQVHEEKQANTKESYSTS</sequence>
<protein>
    <recommendedName>
        <fullName evidence="11">Protein kinase domain-containing protein</fullName>
    </recommendedName>
</protein>
<dbReference type="GO" id="GO:0006913">
    <property type="term" value="P:nucleocytoplasmic transport"/>
    <property type="evidence" value="ECO:0007669"/>
    <property type="project" value="InterPro"/>
</dbReference>
<dbReference type="EMBL" id="PYDT01000010">
    <property type="protein sequence ID" value="THU46361.1"/>
    <property type="molecule type" value="Genomic_DNA"/>
</dbReference>
<feature type="compositionally biased region" description="Basic and acidic residues" evidence="6">
    <location>
        <begin position="656"/>
        <end position="674"/>
    </location>
</feature>
<evidence type="ECO:0000256" key="4">
    <source>
        <dbReference type="ARBA" id="ARBA00022840"/>
    </source>
</evidence>
<dbReference type="STRING" id="52838.A0A4S8IE08"/>
<dbReference type="InterPro" id="IPR008271">
    <property type="entry name" value="Ser/Thr_kinase_AS"/>
</dbReference>
<evidence type="ECO:0008006" key="11">
    <source>
        <dbReference type="Google" id="ProtNLM"/>
    </source>
</evidence>
<keyword evidence="2 5" id="KW-0547">Nucleotide-binding</keyword>
<dbReference type="CDD" id="cd13179">
    <property type="entry name" value="RanBD_RanBP1"/>
    <property type="match status" value="1"/>
</dbReference>
<dbReference type="Pfam" id="PF00638">
    <property type="entry name" value="Ran_BP1"/>
    <property type="match status" value="1"/>
</dbReference>
<feature type="domain" description="Protein kinase" evidence="7">
    <location>
        <begin position="8"/>
        <end position="278"/>
    </location>
</feature>
<dbReference type="InterPro" id="IPR017441">
    <property type="entry name" value="Protein_kinase_ATP_BS"/>
</dbReference>
<dbReference type="AlphaFoldDB" id="A0A4S8IE08"/>
<dbReference type="PANTHER" id="PTHR48011">
    <property type="entry name" value="CCR4-NOT TRANSCRIPTIONAL COMPLEX SUBUNIT CAF120-RELATED"/>
    <property type="match status" value="1"/>
</dbReference>
<dbReference type="InterPro" id="IPR000719">
    <property type="entry name" value="Prot_kinase_dom"/>
</dbReference>
<evidence type="ECO:0000256" key="5">
    <source>
        <dbReference type="PROSITE-ProRule" id="PRU10141"/>
    </source>
</evidence>
<keyword evidence="1" id="KW-0808">Transferase</keyword>
<evidence type="ECO:0000256" key="2">
    <source>
        <dbReference type="ARBA" id="ARBA00022741"/>
    </source>
</evidence>
<feature type="binding site" evidence="5">
    <location>
        <position position="37"/>
    </location>
    <ligand>
        <name>ATP</name>
        <dbReference type="ChEBI" id="CHEBI:30616"/>
    </ligand>
</feature>
<dbReference type="Gene3D" id="2.30.29.30">
    <property type="entry name" value="Pleckstrin-homology domain (PH domain)/Phosphotyrosine-binding domain (PTB)"/>
    <property type="match status" value="1"/>
</dbReference>
<dbReference type="PROSITE" id="PS50196">
    <property type="entry name" value="RANBD1"/>
    <property type="match status" value="1"/>
</dbReference>
<dbReference type="Gene3D" id="1.10.510.10">
    <property type="entry name" value="Transferase(Phosphotransferase) domain 1"/>
    <property type="match status" value="1"/>
</dbReference>
<gene>
    <name evidence="9" type="ORF">C4D60_Mb09t04130</name>
</gene>
<feature type="compositionally biased region" description="Polar residues" evidence="6">
    <location>
        <begin position="644"/>
        <end position="655"/>
    </location>
</feature>
<feature type="region of interest" description="Disordered" evidence="6">
    <location>
        <begin position="625"/>
        <end position="682"/>
    </location>
</feature>
<evidence type="ECO:0000259" key="8">
    <source>
        <dbReference type="PROSITE" id="PS50196"/>
    </source>
</evidence>
<dbReference type="Pfam" id="PF00069">
    <property type="entry name" value="Pkinase"/>
    <property type="match status" value="1"/>
</dbReference>
<keyword evidence="4 5" id="KW-0067">ATP-binding</keyword>
<dbReference type="PROSITE" id="PS50011">
    <property type="entry name" value="PROTEIN_KINASE_DOM"/>
    <property type="match status" value="1"/>
</dbReference>
<name>A0A4S8IE08_MUSBA</name>
<dbReference type="SUPFAM" id="SSF50729">
    <property type="entry name" value="PH domain-like"/>
    <property type="match status" value="1"/>
</dbReference>
<dbReference type="SMART" id="SM00160">
    <property type="entry name" value="RanBD"/>
    <property type="match status" value="1"/>
</dbReference>
<dbReference type="CDD" id="cd06606">
    <property type="entry name" value="STKc_MAPKKK"/>
    <property type="match status" value="1"/>
</dbReference>
<feature type="domain" description="RanBD1" evidence="8">
    <location>
        <begin position="514"/>
        <end position="623"/>
    </location>
</feature>
<dbReference type="InterPro" id="IPR045256">
    <property type="entry name" value="RanBP1_RanBD"/>
</dbReference>
<evidence type="ECO:0000313" key="9">
    <source>
        <dbReference type="EMBL" id="THU46361.1"/>
    </source>
</evidence>
<evidence type="ECO:0000256" key="6">
    <source>
        <dbReference type="SAM" id="MobiDB-lite"/>
    </source>
</evidence>
<reference evidence="9 10" key="1">
    <citation type="journal article" date="2019" name="Nat. Plants">
        <title>Genome sequencing of Musa balbisiana reveals subgenome evolution and function divergence in polyploid bananas.</title>
        <authorList>
            <person name="Yao X."/>
        </authorList>
    </citation>
    <scope>NUCLEOTIDE SEQUENCE [LARGE SCALE GENOMIC DNA]</scope>
    <source>
        <strain evidence="10">cv. DH-PKW</strain>
        <tissue evidence="9">Leaves</tissue>
    </source>
</reference>
<dbReference type="SUPFAM" id="SSF56112">
    <property type="entry name" value="Protein kinase-like (PK-like)"/>
    <property type="match status" value="1"/>
</dbReference>